<feature type="non-terminal residue" evidence="2">
    <location>
        <position position="92"/>
    </location>
</feature>
<feature type="domain" description="Glycosyltransferase 2-like" evidence="1">
    <location>
        <begin position="4"/>
        <end position="91"/>
    </location>
</feature>
<protein>
    <recommendedName>
        <fullName evidence="1">Glycosyltransferase 2-like domain-containing protein</fullName>
    </recommendedName>
</protein>
<sequence length="92" mass="9954">MKTTVVIPTKNEERTIEKIIGKCRKHANEILVVDGHSNDKTKSIAQELGARIVLDHGKGKGDGVRVGIQEAKGDIIVFIDADGSHDPDDIPT</sequence>
<dbReference type="Pfam" id="PF00535">
    <property type="entry name" value="Glycos_transf_2"/>
    <property type="match status" value="1"/>
</dbReference>
<dbReference type="InterPro" id="IPR029044">
    <property type="entry name" value="Nucleotide-diphossugar_trans"/>
</dbReference>
<dbReference type="InterPro" id="IPR001173">
    <property type="entry name" value="Glyco_trans_2-like"/>
</dbReference>
<dbReference type="Gene3D" id="3.90.550.10">
    <property type="entry name" value="Spore Coat Polysaccharide Biosynthesis Protein SpsA, Chain A"/>
    <property type="match status" value="1"/>
</dbReference>
<dbReference type="SUPFAM" id="SSF53448">
    <property type="entry name" value="Nucleotide-diphospho-sugar transferases"/>
    <property type="match status" value="1"/>
</dbReference>
<dbReference type="InterPro" id="IPR050256">
    <property type="entry name" value="Glycosyltransferase_2"/>
</dbReference>
<comment type="caution">
    <text evidence="2">The sequence shown here is derived from an EMBL/GenBank/DDBJ whole genome shotgun (WGS) entry which is preliminary data.</text>
</comment>
<dbReference type="EMBL" id="BARS01008920">
    <property type="protein sequence ID" value="GAF67994.1"/>
    <property type="molecule type" value="Genomic_DNA"/>
</dbReference>
<evidence type="ECO:0000313" key="2">
    <source>
        <dbReference type="EMBL" id="GAF67994.1"/>
    </source>
</evidence>
<dbReference type="AlphaFoldDB" id="X0RGL6"/>
<dbReference type="PANTHER" id="PTHR48090">
    <property type="entry name" value="UNDECAPRENYL-PHOSPHATE 4-DEOXY-4-FORMAMIDO-L-ARABINOSE TRANSFERASE-RELATED"/>
    <property type="match status" value="1"/>
</dbReference>
<reference evidence="2" key="1">
    <citation type="journal article" date="2014" name="Front. Microbiol.">
        <title>High frequency of phylogenetically diverse reductive dehalogenase-homologous genes in deep subseafloor sedimentary metagenomes.</title>
        <authorList>
            <person name="Kawai M."/>
            <person name="Futagami T."/>
            <person name="Toyoda A."/>
            <person name="Takaki Y."/>
            <person name="Nishi S."/>
            <person name="Hori S."/>
            <person name="Arai W."/>
            <person name="Tsubouchi T."/>
            <person name="Morono Y."/>
            <person name="Uchiyama I."/>
            <person name="Ito T."/>
            <person name="Fujiyama A."/>
            <person name="Inagaki F."/>
            <person name="Takami H."/>
        </authorList>
    </citation>
    <scope>NUCLEOTIDE SEQUENCE</scope>
    <source>
        <strain evidence="2">Expedition CK06-06</strain>
    </source>
</reference>
<organism evidence="2">
    <name type="scientific">marine sediment metagenome</name>
    <dbReference type="NCBI Taxonomy" id="412755"/>
    <lineage>
        <taxon>unclassified sequences</taxon>
        <taxon>metagenomes</taxon>
        <taxon>ecological metagenomes</taxon>
    </lineage>
</organism>
<evidence type="ECO:0000259" key="1">
    <source>
        <dbReference type="Pfam" id="PF00535"/>
    </source>
</evidence>
<dbReference type="PANTHER" id="PTHR48090:SF7">
    <property type="entry name" value="RFBJ PROTEIN"/>
    <property type="match status" value="1"/>
</dbReference>
<name>X0RGL6_9ZZZZ</name>
<gene>
    <name evidence="2" type="ORF">S01H1_16893</name>
</gene>
<proteinExistence type="predicted"/>
<accession>X0RGL6</accession>
<dbReference type="CDD" id="cd04179">
    <property type="entry name" value="DPM_DPG-synthase_like"/>
    <property type="match status" value="1"/>
</dbReference>